<evidence type="ECO:0000256" key="10">
    <source>
        <dbReference type="ARBA" id="ARBA00022723"/>
    </source>
</evidence>
<keyword evidence="19" id="KW-1185">Reference proteome</keyword>
<accession>A0A2P7Q274</accession>
<dbReference type="CDD" id="cd06223">
    <property type="entry name" value="PRTases_typeI"/>
    <property type="match status" value="1"/>
</dbReference>
<proteinExistence type="inferred from homology"/>
<dbReference type="RefSeq" id="WP_106776056.1">
    <property type="nucleotide sequence ID" value="NZ_JBGGGQ010000002.1"/>
</dbReference>
<name>A0A2P7Q274_9FIRM</name>
<dbReference type="Gene3D" id="3.40.50.2020">
    <property type="match status" value="1"/>
</dbReference>
<comment type="similarity">
    <text evidence="6 16">Belongs to the purine/pyrimidine phosphoribosyltransferase family.</text>
</comment>
<keyword evidence="8 16" id="KW-0328">Glycosyltransferase</keyword>
<organism evidence="18 19">
    <name type="scientific">Peptostreptococcus russellii</name>
    <dbReference type="NCBI Taxonomy" id="215200"/>
    <lineage>
        <taxon>Bacteria</taxon>
        <taxon>Bacillati</taxon>
        <taxon>Bacillota</taxon>
        <taxon>Clostridia</taxon>
        <taxon>Peptostreptococcales</taxon>
        <taxon>Peptostreptococcaceae</taxon>
        <taxon>Peptostreptococcus</taxon>
    </lineage>
</organism>
<dbReference type="EMBL" id="JYGE01000002">
    <property type="protein sequence ID" value="PSJ32073.1"/>
    <property type="molecule type" value="Genomic_DNA"/>
</dbReference>
<evidence type="ECO:0000256" key="4">
    <source>
        <dbReference type="ARBA" id="ARBA00004669"/>
    </source>
</evidence>
<evidence type="ECO:0000313" key="19">
    <source>
        <dbReference type="Proteomes" id="UP000241434"/>
    </source>
</evidence>
<keyword evidence="13 16" id="KW-0460">Magnesium</keyword>
<dbReference type="PANTHER" id="PTHR43340:SF1">
    <property type="entry name" value="HYPOXANTHINE PHOSPHORIBOSYLTRANSFERASE"/>
    <property type="match status" value="1"/>
</dbReference>
<dbReference type="EC" id="2.4.2.8" evidence="16"/>
<evidence type="ECO:0000256" key="12">
    <source>
        <dbReference type="ARBA" id="ARBA00022741"/>
    </source>
</evidence>
<evidence type="ECO:0000256" key="9">
    <source>
        <dbReference type="ARBA" id="ARBA00022679"/>
    </source>
</evidence>
<dbReference type="AlphaFoldDB" id="A0A2P7Q274"/>
<evidence type="ECO:0000256" key="15">
    <source>
        <dbReference type="ARBA" id="ARBA00049402"/>
    </source>
</evidence>
<reference evidence="18" key="1">
    <citation type="thesis" date="2015" institute="Rutgers" country="The State University of New Jersey, 14 College Farm Rd., New Brunswick, NJ, USA">
        <title>Ammonia toxicity in bacteria and its implications for treatment of and resource recovery from highly nitrogenous organic wastes.</title>
        <authorList>
            <person name="Luther A.K."/>
        </authorList>
    </citation>
    <scope>NUCLEOTIDE SEQUENCE</scope>
    <source>
        <strain evidence="18">RT-10B</strain>
    </source>
</reference>
<dbReference type="GO" id="GO:0004422">
    <property type="term" value="F:hypoxanthine phosphoribosyltransferase activity"/>
    <property type="evidence" value="ECO:0007669"/>
    <property type="project" value="InterPro"/>
</dbReference>
<comment type="function">
    <text evidence="2">Purine salvage pathway enzyme that catalyzes the transfer of the ribosyl-5-phosphate group from 5-phospho-alpha-D-ribose 1-diphosphate (PRPP) to the N9 position of the 6-oxopurines hypoxanthine and guanine to form the corresponding ribonucleotides IMP (inosine 5'-monophosphate) and GMP (guanosine 5'-monophosphate), with the release of PPi.</text>
</comment>
<dbReference type="FunFam" id="3.40.50.2020:FF:000006">
    <property type="entry name" value="Hypoxanthine phosphoribosyltransferase"/>
    <property type="match status" value="1"/>
</dbReference>
<keyword evidence="11 16" id="KW-0660">Purine salvage</keyword>
<evidence type="ECO:0000256" key="5">
    <source>
        <dbReference type="ARBA" id="ARBA00004676"/>
    </source>
</evidence>
<dbReference type="InterPro" id="IPR050408">
    <property type="entry name" value="HGPRT"/>
</dbReference>
<feature type="domain" description="Phosphoribosyltransferase" evidence="17">
    <location>
        <begin position="19"/>
        <end position="163"/>
    </location>
</feature>
<dbReference type="InterPro" id="IPR029057">
    <property type="entry name" value="PRTase-like"/>
</dbReference>
<gene>
    <name evidence="18" type="ORF">UF10_01315</name>
</gene>
<dbReference type="InterPro" id="IPR000836">
    <property type="entry name" value="PRTase_dom"/>
</dbReference>
<evidence type="ECO:0000256" key="6">
    <source>
        <dbReference type="ARBA" id="ARBA00008391"/>
    </source>
</evidence>
<dbReference type="GO" id="GO:0032264">
    <property type="term" value="P:IMP salvage"/>
    <property type="evidence" value="ECO:0007669"/>
    <property type="project" value="UniProtKB-UniPathway"/>
</dbReference>
<evidence type="ECO:0000313" key="18">
    <source>
        <dbReference type="EMBL" id="PSJ32073.1"/>
    </source>
</evidence>
<keyword evidence="9 16" id="KW-0808">Transferase</keyword>
<dbReference type="NCBIfam" id="TIGR01203">
    <property type="entry name" value="HGPRTase"/>
    <property type="match status" value="1"/>
</dbReference>
<evidence type="ECO:0000256" key="7">
    <source>
        <dbReference type="ARBA" id="ARBA00022490"/>
    </source>
</evidence>
<evidence type="ECO:0000256" key="3">
    <source>
        <dbReference type="ARBA" id="ARBA00004496"/>
    </source>
</evidence>
<comment type="cofactor">
    <cofactor evidence="1 16">
        <name>Mg(2+)</name>
        <dbReference type="ChEBI" id="CHEBI:18420"/>
    </cofactor>
</comment>
<dbReference type="GO" id="GO:0006166">
    <property type="term" value="P:purine ribonucleoside salvage"/>
    <property type="evidence" value="ECO:0007669"/>
    <property type="project" value="UniProtKB-KW"/>
</dbReference>
<comment type="subcellular location">
    <subcellularLocation>
        <location evidence="3 16">Cytoplasm</location>
    </subcellularLocation>
</comment>
<dbReference type="GO" id="GO:0046100">
    <property type="term" value="P:hypoxanthine metabolic process"/>
    <property type="evidence" value="ECO:0007669"/>
    <property type="project" value="TreeGrafter"/>
</dbReference>
<comment type="pathway">
    <text evidence="4 16">Purine metabolism; IMP biosynthesis via salvage pathway; IMP from hypoxanthine: step 1/1.</text>
</comment>
<evidence type="ECO:0000256" key="16">
    <source>
        <dbReference type="RuleBase" id="RU364099"/>
    </source>
</evidence>
<protein>
    <recommendedName>
        <fullName evidence="16">Hypoxanthine phosphoribosyltransferase</fullName>
        <ecNumber evidence="16">2.4.2.8</ecNumber>
    </recommendedName>
</protein>
<comment type="catalytic activity">
    <reaction evidence="15">
        <text>IMP + diphosphate = hypoxanthine + 5-phospho-alpha-D-ribose 1-diphosphate</text>
        <dbReference type="Rhea" id="RHEA:17973"/>
        <dbReference type="ChEBI" id="CHEBI:17368"/>
        <dbReference type="ChEBI" id="CHEBI:33019"/>
        <dbReference type="ChEBI" id="CHEBI:58017"/>
        <dbReference type="ChEBI" id="CHEBI:58053"/>
        <dbReference type="EC" id="2.4.2.8"/>
    </reaction>
    <physiologicalReaction direction="right-to-left" evidence="15">
        <dbReference type="Rhea" id="RHEA:17975"/>
    </physiologicalReaction>
</comment>
<evidence type="ECO:0000256" key="8">
    <source>
        <dbReference type="ARBA" id="ARBA00022676"/>
    </source>
</evidence>
<evidence type="ECO:0000256" key="14">
    <source>
        <dbReference type="ARBA" id="ARBA00048811"/>
    </source>
</evidence>
<comment type="catalytic activity">
    <reaction evidence="14">
        <text>GMP + diphosphate = guanine + 5-phospho-alpha-D-ribose 1-diphosphate</text>
        <dbReference type="Rhea" id="RHEA:25424"/>
        <dbReference type="ChEBI" id="CHEBI:16235"/>
        <dbReference type="ChEBI" id="CHEBI:33019"/>
        <dbReference type="ChEBI" id="CHEBI:58017"/>
        <dbReference type="ChEBI" id="CHEBI:58115"/>
        <dbReference type="EC" id="2.4.2.8"/>
    </reaction>
    <physiologicalReaction direction="right-to-left" evidence="14">
        <dbReference type="Rhea" id="RHEA:25426"/>
    </physiologicalReaction>
</comment>
<dbReference type="GO" id="GO:0032263">
    <property type="term" value="P:GMP salvage"/>
    <property type="evidence" value="ECO:0007669"/>
    <property type="project" value="TreeGrafter"/>
</dbReference>
<dbReference type="PANTHER" id="PTHR43340">
    <property type="entry name" value="HYPOXANTHINE-GUANINE PHOSPHORIBOSYLTRANSFERASE"/>
    <property type="match status" value="1"/>
</dbReference>
<keyword evidence="7 16" id="KW-0963">Cytoplasm</keyword>
<keyword evidence="12 16" id="KW-0547">Nucleotide-binding</keyword>
<dbReference type="SUPFAM" id="SSF53271">
    <property type="entry name" value="PRTase-like"/>
    <property type="match status" value="1"/>
</dbReference>
<evidence type="ECO:0000259" key="17">
    <source>
        <dbReference type="Pfam" id="PF00156"/>
    </source>
</evidence>
<keyword evidence="10 16" id="KW-0479">Metal-binding</keyword>
<dbReference type="GO" id="GO:0005829">
    <property type="term" value="C:cytosol"/>
    <property type="evidence" value="ECO:0007669"/>
    <property type="project" value="TreeGrafter"/>
</dbReference>
<evidence type="ECO:0000256" key="13">
    <source>
        <dbReference type="ARBA" id="ARBA00022842"/>
    </source>
</evidence>
<sequence>MNIDERKWEIMFSENDLDKRISELGEEIKNDFKGKNLLVIALLKGSFIFCADLVRKIDLNQLRVNFMTTSSYGDSLSPASKVKVQSDITLKDITSYDVLIVDDIADTANTMAFAINHIKAKNPKSLKTCVLLDKPSRRQVDFIPDYCGFSIEDKFVVGYGFDFEDRYRNVPYIFNVTNELR</sequence>
<dbReference type="Pfam" id="PF00156">
    <property type="entry name" value="Pribosyltran"/>
    <property type="match status" value="1"/>
</dbReference>
<dbReference type="GO" id="GO:0052657">
    <property type="term" value="F:guanine phosphoribosyltransferase activity"/>
    <property type="evidence" value="ECO:0007669"/>
    <property type="project" value="UniProtKB-ARBA"/>
</dbReference>
<dbReference type="InterPro" id="IPR005904">
    <property type="entry name" value="Hxn_phspho_trans"/>
</dbReference>
<comment type="pathway">
    <text evidence="5">Purine metabolism; GMP biosynthesis via salvage pathway; GMP from guanine: step 1/1.</text>
</comment>
<dbReference type="GO" id="GO:0000166">
    <property type="term" value="F:nucleotide binding"/>
    <property type="evidence" value="ECO:0007669"/>
    <property type="project" value="UniProtKB-KW"/>
</dbReference>
<dbReference type="GO" id="GO:0006178">
    <property type="term" value="P:guanine salvage"/>
    <property type="evidence" value="ECO:0007669"/>
    <property type="project" value="TreeGrafter"/>
</dbReference>
<dbReference type="OrthoDB" id="9802824at2"/>
<dbReference type="GO" id="GO:0000287">
    <property type="term" value="F:magnesium ion binding"/>
    <property type="evidence" value="ECO:0007669"/>
    <property type="project" value="TreeGrafter"/>
</dbReference>
<dbReference type="Proteomes" id="UP000241434">
    <property type="component" value="Unassembled WGS sequence"/>
</dbReference>
<evidence type="ECO:0000256" key="11">
    <source>
        <dbReference type="ARBA" id="ARBA00022726"/>
    </source>
</evidence>
<comment type="caution">
    <text evidence="18">The sequence shown here is derived from an EMBL/GenBank/DDBJ whole genome shotgun (WGS) entry which is preliminary data.</text>
</comment>
<evidence type="ECO:0000256" key="1">
    <source>
        <dbReference type="ARBA" id="ARBA00001946"/>
    </source>
</evidence>
<evidence type="ECO:0000256" key="2">
    <source>
        <dbReference type="ARBA" id="ARBA00002049"/>
    </source>
</evidence>
<dbReference type="UniPathway" id="UPA00591">
    <property type="reaction ID" value="UER00648"/>
</dbReference>